<reference evidence="3" key="1">
    <citation type="submission" date="2025-08" db="UniProtKB">
        <authorList>
            <consortium name="RefSeq"/>
        </authorList>
    </citation>
    <scope>IDENTIFICATION</scope>
    <source>
        <tissue evidence="3">Gonads</tissue>
    </source>
</reference>
<dbReference type="RefSeq" id="XP_030759767.1">
    <property type="nucleotide sequence ID" value="XM_030903907.1"/>
</dbReference>
<gene>
    <name evidence="3" type="primary">LOC115885119</name>
</gene>
<accession>A0A6J2Y867</accession>
<evidence type="ECO:0000259" key="1">
    <source>
        <dbReference type="Pfam" id="PF16064"/>
    </source>
</evidence>
<dbReference type="PANTHER" id="PTHR34153">
    <property type="entry name" value="SI:CH211-262H13.3-RELATED-RELATED"/>
    <property type="match status" value="1"/>
</dbReference>
<dbReference type="Pfam" id="PF16064">
    <property type="entry name" value="DUF4806"/>
    <property type="match status" value="1"/>
</dbReference>
<proteinExistence type="predicted"/>
<dbReference type="OrthoDB" id="6614320at2759"/>
<dbReference type="Proteomes" id="UP000504635">
    <property type="component" value="Unplaced"/>
</dbReference>
<name>A0A6J2Y867_SITOR</name>
<organism evidence="2 3">
    <name type="scientific">Sitophilus oryzae</name>
    <name type="common">Rice weevil</name>
    <name type="synonym">Curculio oryzae</name>
    <dbReference type="NCBI Taxonomy" id="7048"/>
    <lineage>
        <taxon>Eukaryota</taxon>
        <taxon>Metazoa</taxon>
        <taxon>Ecdysozoa</taxon>
        <taxon>Arthropoda</taxon>
        <taxon>Hexapoda</taxon>
        <taxon>Insecta</taxon>
        <taxon>Pterygota</taxon>
        <taxon>Neoptera</taxon>
        <taxon>Endopterygota</taxon>
        <taxon>Coleoptera</taxon>
        <taxon>Polyphaga</taxon>
        <taxon>Cucujiformia</taxon>
        <taxon>Curculionidae</taxon>
        <taxon>Dryophthorinae</taxon>
        <taxon>Sitophilus</taxon>
    </lineage>
</organism>
<feature type="domain" description="DUF4806" evidence="1">
    <location>
        <begin position="8"/>
        <end position="79"/>
    </location>
</feature>
<dbReference type="KEGG" id="soy:115885119"/>
<protein>
    <submittedName>
        <fullName evidence="3">Uncharacterized protein LOC115885119</fullName>
    </submittedName>
</protein>
<evidence type="ECO:0000313" key="3">
    <source>
        <dbReference type="RefSeq" id="XP_030759767.1"/>
    </source>
</evidence>
<dbReference type="GeneID" id="115885119"/>
<sequence>MIEEFYKKIPIIDDEGLFAMEDWLKKSDNFRIMVRELSRLGGSGVAQSTRKVLYKVLSNEIAQKYSWDGAKQKRSLKSLLVAKAILDSMKGQFQDSKETEIINIIKIWLVKAKERLKNTEKGRPENIET</sequence>
<dbReference type="InterPro" id="IPR032071">
    <property type="entry name" value="DUF4806"/>
</dbReference>
<dbReference type="AlphaFoldDB" id="A0A6J2Y867"/>
<dbReference type="InParanoid" id="A0A6J2Y867"/>
<dbReference type="PANTHER" id="PTHR34153:SF2">
    <property type="entry name" value="SI:CH211-262H13.3-RELATED"/>
    <property type="match status" value="1"/>
</dbReference>
<keyword evidence="2" id="KW-1185">Reference proteome</keyword>
<evidence type="ECO:0000313" key="2">
    <source>
        <dbReference type="Proteomes" id="UP000504635"/>
    </source>
</evidence>